<keyword evidence="1" id="KW-0732">Signal</keyword>
<evidence type="ECO:0000256" key="1">
    <source>
        <dbReference type="SAM" id="SignalP"/>
    </source>
</evidence>
<dbReference type="STRING" id="633813.SAMN04488087_1975"/>
<feature type="signal peptide" evidence="1">
    <location>
        <begin position="1"/>
        <end position="22"/>
    </location>
</feature>
<evidence type="ECO:0000313" key="2">
    <source>
        <dbReference type="EMBL" id="SHK78806.1"/>
    </source>
</evidence>
<reference evidence="3" key="1">
    <citation type="submission" date="2016-11" db="EMBL/GenBank/DDBJ databases">
        <authorList>
            <person name="Varghese N."/>
            <person name="Submissions S."/>
        </authorList>
    </citation>
    <scope>NUCLEOTIDE SEQUENCE [LARGE SCALE GENOMIC DNA]</scope>
    <source>
        <strain evidence="3">DSM 22212</strain>
    </source>
</reference>
<sequence length="258" mass="28783">MGWKWIRWTLTFSFFFAPSLKAQQFFTDCVRDTDNNATLTVPLDTPPLLNGKPISPGSELAAYTPEGICAGVAVWDGQQPLVLTLWGDDPLITPETKEGFAPGDTILLHLWERSLGEHVGPDNGRFEVRYASGNVFLDSGRYQPNALYKVARLVIVPERATSVDPVTEQRPAITRLRAAYPNPFQAHTTLQVELSEATRARLVVYNLMGQEVAHLLDALLPPGVYQYVWRPEGLPAGLYVVRLEAGPHRYQQVVVYIP</sequence>
<dbReference type="AlphaFoldDB" id="A0A1M6VBX4"/>
<dbReference type="InterPro" id="IPR026444">
    <property type="entry name" value="Secre_tail"/>
</dbReference>
<organism evidence="2 3">
    <name type="scientific">Rhodothermus profundi</name>
    <dbReference type="NCBI Taxonomy" id="633813"/>
    <lineage>
        <taxon>Bacteria</taxon>
        <taxon>Pseudomonadati</taxon>
        <taxon>Rhodothermota</taxon>
        <taxon>Rhodothermia</taxon>
        <taxon>Rhodothermales</taxon>
        <taxon>Rhodothermaceae</taxon>
        <taxon>Rhodothermus</taxon>
    </lineage>
</organism>
<feature type="chain" id="PRO_5009921653" evidence="1">
    <location>
        <begin position="23"/>
        <end position="258"/>
    </location>
</feature>
<proteinExistence type="predicted"/>
<accession>A0A1M6VBX4</accession>
<dbReference type="NCBIfam" id="TIGR04183">
    <property type="entry name" value="Por_Secre_tail"/>
    <property type="match status" value="1"/>
</dbReference>
<gene>
    <name evidence="2" type="ORF">SAMN04488087_1975</name>
</gene>
<protein>
    <submittedName>
        <fullName evidence="2">Por secretion system C-terminal sorting domain-containing protein</fullName>
    </submittedName>
</protein>
<dbReference type="RefSeq" id="WP_072715812.1">
    <property type="nucleotide sequence ID" value="NZ_FRAU01000006.1"/>
</dbReference>
<dbReference type="OrthoDB" id="9757650at2"/>
<dbReference type="EMBL" id="FRAU01000006">
    <property type="protein sequence ID" value="SHK78806.1"/>
    <property type="molecule type" value="Genomic_DNA"/>
</dbReference>
<dbReference type="Proteomes" id="UP000185812">
    <property type="component" value="Unassembled WGS sequence"/>
</dbReference>
<evidence type="ECO:0000313" key="3">
    <source>
        <dbReference type="Proteomes" id="UP000185812"/>
    </source>
</evidence>
<keyword evidence="3" id="KW-1185">Reference proteome</keyword>
<name>A0A1M6VBX4_9BACT</name>